<dbReference type="GO" id="GO:0046394">
    <property type="term" value="P:carboxylic acid biosynthetic process"/>
    <property type="evidence" value="ECO:0007669"/>
    <property type="project" value="UniProtKB-ARBA"/>
</dbReference>
<evidence type="ECO:0000256" key="6">
    <source>
        <dbReference type="ARBA" id="ARBA00013053"/>
    </source>
</evidence>
<evidence type="ECO:0000313" key="14">
    <source>
        <dbReference type="Proteomes" id="UP000460549"/>
    </source>
</evidence>
<evidence type="ECO:0000256" key="7">
    <source>
        <dbReference type="ARBA" id="ARBA00022898"/>
    </source>
</evidence>
<organism evidence="13 14">
    <name type="scientific">Bullifex porci</name>
    <dbReference type="NCBI Taxonomy" id="2606638"/>
    <lineage>
        <taxon>Bacteria</taxon>
        <taxon>Pseudomonadati</taxon>
        <taxon>Spirochaetota</taxon>
        <taxon>Spirochaetia</taxon>
        <taxon>Spirochaetales</taxon>
        <taxon>Spirochaetaceae</taxon>
        <taxon>Bullifex</taxon>
    </lineage>
</organism>
<evidence type="ECO:0000256" key="8">
    <source>
        <dbReference type="ARBA" id="ARBA00048212"/>
    </source>
</evidence>
<name>A0A7X2PDG7_9SPIO</name>
<dbReference type="AlphaFoldDB" id="A0A7X2PDG7"/>
<comment type="catalytic activity">
    <reaction evidence="8">
        <text>L-valine + 2-oxoglutarate = 3-methyl-2-oxobutanoate + L-glutamate</text>
        <dbReference type="Rhea" id="RHEA:24813"/>
        <dbReference type="ChEBI" id="CHEBI:11851"/>
        <dbReference type="ChEBI" id="CHEBI:16810"/>
        <dbReference type="ChEBI" id="CHEBI:29985"/>
        <dbReference type="ChEBI" id="CHEBI:57762"/>
        <dbReference type="EC" id="2.6.1.42"/>
    </reaction>
</comment>
<dbReference type="PANTHER" id="PTHR42743:SF11">
    <property type="entry name" value="AMINODEOXYCHORISMATE LYASE"/>
    <property type="match status" value="1"/>
</dbReference>
<dbReference type="Pfam" id="PF01063">
    <property type="entry name" value="Aminotran_4"/>
    <property type="match status" value="1"/>
</dbReference>
<dbReference type="EC" id="2.6.1.42" evidence="6"/>
<dbReference type="GO" id="GO:0004084">
    <property type="term" value="F:branched-chain-amino-acid transaminase activity"/>
    <property type="evidence" value="ECO:0007669"/>
    <property type="project" value="UniProtKB-EC"/>
</dbReference>
<evidence type="ECO:0000256" key="3">
    <source>
        <dbReference type="ARBA" id="ARBA00004931"/>
    </source>
</evidence>
<protein>
    <recommendedName>
        <fullName evidence="6">branched-chain-amino-acid transaminase</fullName>
        <ecNumber evidence="6">2.6.1.42</ecNumber>
    </recommendedName>
</protein>
<comment type="similarity">
    <text evidence="5 11">Belongs to the class-IV pyridoxal-phosphate-dependent aminotransferase family.</text>
</comment>
<keyword evidence="13" id="KW-0808">Transferase</keyword>
<comment type="pathway">
    <text evidence="2">Amino-acid biosynthesis; L-isoleucine biosynthesis; L-isoleucine from 2-oxobutanoate: step 4/4.</text>
</comment>
<keyword evidence="13" id="KW-0032">Aminotransferase</keyword>
<dbReference type="Proteomes" id="UP000460549">
    <property type="component" value="Unassembled WGS sequence"/>
</dbReference>
<evidence type="ECO:0000256" key="5">
    <source>
        <dbReference type="ARBA" id="ARBA00009320"/>
    </source>
</evidence>
<accession>A0A7X2PDG7</accession>
<evidence type="ECO:0000256" key="1">
    <source>
        <dbReference type="ARBA" id="ARBA00001933"/>
    </source>
</evidence>
<comment type="cofactor">
    <cofactor evidence="1 12">
        <name>pyridoxal 5'-phosphate</name>
        <dbReference type="ChEBI" id="CHEBI:597326"/>
    </cofactor>
</comment>
<dbReference type="InterPro" id="IPR018300">
    <property type="entry name" value="Aminotrans_IV_CS"/>
</dbReference>
<reference evidence="13 14" key="1">
    <citation type="submission" date="2019-08" db="EMBL/GenBank/DDBJ databases">
        <title>In-depth cultivation of the pig gut microbiome towards novel bacterial diversity and tailored functional studies.</title>
        <authorList>
            <person name="Wylensek D."/>
            <person name="Hitch T.C.A."/>
            <person name="Clavel T."/>
        </authorList>
    </citation>
    <scope>NUCLEOTIDE SEQUENCE [LARGE SCALE GENOMIC DNA]</scope>
    <source>
        <strain evidence="13 14">NM-380-WT-3C1</strain>
    </source>
</reference>
<evidence type="ECO:0000256" key="11">
    <source>
        <dbReference type="RuleBase" id="RU004106"/>
    </source>
</evidence>
<comment type="catalytic activity">
    <reaction evidence="10">
        <text>L-leucine + 2-oxoglutarate = 4-methyl-2-oxopentanoate + L-glutamate</text>
        <dbReference type="Rhea" id="RHEA:18321"/>
        <dbReference type="ChEBI" id="CHEBI:16810"/>
        <dbReference type="ChEBI" id="CHEBI:17865"/>
        <dbReference type="ChEBI" id="CHEBI:29985"/>
        <dbReference type="ChEBI" id="CHEBI:57427"/>
        <dbReference type="EC" id="2.6.1.42"/>
    </reaction>
</comment>
<dbReference type="Gene3D" id="3.30.470.10">
    <property type="match status" value="1"/>
</dbReference>
<dbReference type="EMBL" id="VUNN01000018">
    <property type="protein sequence ID" value="MSU06838.1"/>
    <property type="molecule type" value="Genomic_DNA"/>
</dbReference>
<keyword evidence="7 12" id="KW-0663">Pyridoxal phosphate</keyword>
<evidence type="ECO:0000256" key="9">
    <source>
        <dbReference type="ARBA" id="ARBA00048798"/>
    </source>
</evidence>
<evidence type="ECO:0000256" key="2">
    <source>
        <dbReference type="ARBA" id="ARBA00004824"/>
    </source>
</evidence>
<evidence type="ECO:0000256" key="4">
    <source>
        <dbReference type="ARBA" id="ARBA00005072"/>
    </source>
</evidence>
<dbReference type="InterPro" id="IPR036038">
    <property type="entry name" value="Aminotransferase-like"/>
</dbReference>
<dbReference type="PROSITE" id="PS00770">
    <property type="entry name" value="AA_TRANSFER_CLASS_4"/>
    <property type="match status" value="1"/>
</dbReference>
<dbReference type="InterPro" id="IPR043132">
    <property type="entry name" value="BCAT-like_C"/>
</dbReference>
<comment type="catalytic activity">
    <reaction evidence="9">
        <text>L-isoleucine + 2-oxoglutarate = (S)-3-methyl-2-oxopentanoate + L-glutamate</text>
        <dbReference type="Rhea" id="RHEA:24801"/>
        <dbReference type="ChEBI" id="CHEBI:16810"/>
        <dbReference type="ChEBI" id="CHEBI:29985"/>
        <dbReference type="ChEBI" id="CHEBI:35146"/>
        <dbReference type="ChEBI" id="CHEBI:58045"/>
        <dbReference type="EC" id="2.6.1.42"/>
    </reaction>
</comment>
<comment type="pathway">
    <text evidence="4">Amino-acid biosynthesis; L-leucine biosynthesis; L-leucine from 3-methyl-2-oxobutanoate: step 4/4.</text>
</comment>
<comment type="pathway">
    <text evidence="3">Amino-acid biosynthesis; L-valine biosynthesis; L-valine from pyruvate: step 4/4.</text>
</comment>
<comment type="caution">
    <text evidence="13">The sequence shown here is derived from an EMBL/GenBank/DDBJ whole genome shotgun (WGS) entry which is preliminary data.</text>
</comment>
<dbReference type="InterPro" id="IPR001544">
    <property type="entry name" value="Aminotrans_IV"/>
</dbReference>
<dbReference type="PANTHER" id="PTHR42743">
    <property type="entry name" value="AMINO-ACID AMINOTRANSFERASE"/>
    <property type="match status" value="1"/>
</dbReference>
<dbReference type="Gene3D" id="3.20.10.10">
    <property type="entry name" value="D-amino Acid Aminotransferase, subunit A, domain 2"/>
    <property type="match status" value="1"/>
</dbReference>
<dbReference type="InterPro" id="IPR043131">
    <property type="entry name" value="BCAT-like_N"/>
</dbReference>
<proteinExistence type="inferred from homology"/>
<dbReference type="SUPFAM" id="SSF56752">
    <property type="entry name" value="D-aminoacid aminotransferase-like PLP-dependent enzymes"/>
    <property type="match status" value="1"/>
</dbReference>
<sequence length="274" mass="30926">MVLSQGKYYVMSKSAIKNGLIIDEKDAVLPITLREVQCNYSVYEALRVLHGKVVHLADHEKRLRESASMLNMKLPSLDLESWINKLIEHDRLDDVTMRILVVGGKDVQVFITYQELLTYPDSYYDEGIAVTTYHGERFMPKCKTSNLLLSYLALEDSKSKGGFEALLVDRNDRVLEGTRSNFYMVKGNCVYTAGDEDVLSGVTRISVLKALKELDIKVVLEAPKLSELKDGDTLFISSTSMAAMPISTLDGKRIPCDFELVKKICSYVRLHELD</sequence>
<evidence type="ECO:0000256" key="12">
    <source>
        <dbReference type="RuleBase" id="RU004516"/>
    </source>
</evidence>
<gene>
    <name evidence="13" type="ORF">FYJ80_08655</name>
</gene>
<evidence type="ECO:0000256" key="10">
    <source>
        <dbReference type="ARBA" id="ARBA00049229"/>
    </source>
</evidence>
<dbReference type="InterPro" id="IPR050571">
    <property type="entry name" value="Class-IV_PLP-Dep_Aminotrnsfr"/>
</dbReference>
<keyword evidence="14" id="KW-1185">Reference proteome</keyword>
<evidence type="ECO:0000313" key="13">
    <source>
        <dbReference type="EMBL" id="MSU06838.1"/>
    </source>
</evidence>